<dbReference type="AlphaFoldDB" id="F3ZVU9"/>
<proteinExistence type="predicted"/>
<dbReference type="Pfam" id="PF06114">
    <property type="entry name" value="Peptidase_M78"/>
    <property type="match status" value="1"/>
</dbReference>
<dbReference type="eggNOG" id="COG2856">
    <property type="taxonomic scope" value="Bacteria"/>
</dbReference>
<dbReference type="RefSeq" id="WP_013779757.1">
    <property type="nucleotide sequence ID" value="NC_015520.1"/>
</dbReference>
<protein>
    <recommendedName>
        <fullName evidence="1">IrrE N-terminal-like domain-containing protein</fullName>
    </recommendedName>
</protein>
<reference evidence="3" key="1">
    <citation type="submission" date="2010-11" db="EMBL/GenBank/DDBJ databases">
        <title>The complete genome of Mahella australiensis DSM 15567.</title>
        <authorList>
            <consortium name="US DOE Joint Genome Institute (JGI-PGF)"/>
            <person name="Lucas S."/>
            <person name="Copeland A."/>
            <person name="Lapidus A."/>
            <person name="Bruce D."/>
            <person name="Goodwin L."/>
            <person name="Pitluck S."/>
            <person name="Kyrpides N."/>
            <person name="Mavromatis K."/>
            <person name="Pagani I."/>
            <person name="Ivanova N."/>
            <person name="Teshima H."/>
            <person name="Brettin T."/>
            <person name="Detter J.C."/>
            <person name="Han C."/>
            <person name="Tapia R."/>
            <person name="Land M."/>
            <person name="Hauser L."/>
            <person name="Markowitz V."/>
            <person name="Cheng J.-F."/>
            <person name="Hugenholtz P."/>
            <person name="Woyke T."/>
            <person name="Wu D."/>
            <person name="Spring S."/>
            <person name="Pukall R."/>
            <person name="Steenblock K."/>
            <person name="Schneider S."/>
            <person name="Klenk H.-P."/>
            <person name="Eisen J.A."/>
        </authorList>
    </citation>
    <scope>NUCLEOTIDE SEQUENCE [LARGE SCALE GENOMIC DNA]</scope>
    <source>
        <strain evidence="3">DSM 15567 / CIP 107919 / 50-1 BON</strain>
    </source>
</reference>
<sequence length="128" mass="14778">MVREILTAMRNNQDFDNLLWTYGIICKPKALPGYIYGFTYKSSADIYHIFINEALNDGKKNQTVLHELEHIELGHFEAGFIGIIDIYYEQEADAEAQKIAEEAAAYNWKSKNSKGALINENFKTYTRF</sequence>
<evidence type="ECO:0000259" key="1">
    <source>
        <dbReference type="Pfam" id="PF06114"/>
    </source>
</evidence>
<dbReference type="Proteomes" id="UP000008457">
    <property type="component" value="Chromosome"/>
</dbReference>
<dbReference type="STRING" id="697281.Mahau_0100"/>
<dbReference type="InterPro" id="IPR010359">
    <property type="entry name" value="IrrE_HExxH"/>
</dbReference>
<dbReference type="HOGENOM" id="CLU_2058542_0_0_9"/>
<name>F3ZVU9_MAHA5</name>
<dbReference type="KEGG" id="mas:Mahau_0100"/>
<evidence type="ECO:0000313" key="2">
    <source>
        <dbReference type="EMBL" id="AEE95323.1"/>
    </source>
</evidence>
<dbReference type="Gene3D" id="1.10.10.2910">
    <property type="match status" value="1"/>
</dbReference>
<keyword evidence="3" id="KW-1185">Reference proteome</keyword>
<feature type="domain" description="IrrE N-terminal-like" evidence="1">
    <location>
        <begin position="31"/>
        <end position="99"/>
    </location>
</feature>
<gene>
    <name evidence="2" type="ordered locus">Mahau_0100</name>
</gene>
<evidence type="ECO:0000313" key="3">
    <source>
        <dbReference type="Proteomes" id="UP000008457"/>
    </source>
</evidence>
<dbReference type="EMBL" id="CP002360">
    <property type="protein sequence ID" value="AEE95323.1"/>
    <property type="molecule type" value="Genomic_DNA"/>
</dbReference>
<accession>F3ZVU9</accession>
<dbReference type="OrthoDB" id="1907806at2"/>
<organism evidence="2 3">
    <name type="scientific">Mahella australiensis (strain DSM 15567 / CIP 107919 / 50-1 BON)</name>
    <dbReference type="NCBI Taxonomy" id="697281"/>
    <lineage>
        <taxon>Bacteria</taxon>
        <taxon>Bacillati</taxon>
        <taxon>Bacillota</taxon>
        <taxon>Clostridia</taxon>
        <taxon>Thermoanaerobacterales</taxon>
        <taxon>Thermoanaerobacterales Family IV. Incertae Sedis</taxon>
        <taxon>Mahella</taxon>
    </lineage>
</organism>
<reference evidence="2 3" key="2">
    <citation type="journal article" date="2011" name="Stand. Genomic Sci.">
        <title>Complete genome sequence of Mahella australiensis type strain (50-1 BON).</title>
        <authorList>
            <person name="Sikorski J."/>
            <person name="Teshima H."/>
            <person name="Nolan M."/>
            <person name="Lucas S."/>
            <person name="Hammon N."/>
            <person name="Deshpande S."/>
            <person name="Cheng J.F."/>
            <person name="Pitluck S."/>
            <person name="Liolios K."/>
            <person name="Pagani I."/>
            <person name="Ivanova N."/>
            <person name="Huntemann M."/>
            <person name="Mavromatis K."/>
            <person name="Ovchinikova G."/>
            <person name="Pati A."/>
            <person name="Tapia R."/>
            <person name="Han C."/>
            <person name="Goodwin L."/>
            <person name="Chen A."/>
            <person name="Palaniappan K."/>
            <person name="Land M."/>
            <person name="Hauser L."/>
            <person name="Ngatchou-Djao O.D."/>
            <person name="Rohde M."/>
            <person name="Pukall R."/>
            <person name="Spring S."/>
            <person name="Abt B."/>
            <person name="Goker M."/>
            <person name="Detter J.C."/>
            <person name="Woyke T."/>
            <person name="Bristow J."/>
            <person name="Markowitz V."/>
            <person name="Hugenholtz P."/>
            <person name="Eisen J.A."/>
            <person name="Kyrpides N.C."/>
            <person name="Klenk H.P."/>
            <person name="Lapidus A."/>
        </authorList>
    </citation>
    <scope>NUCLEOTIDE SEQUENCE [LARGE SCALE GENOMIC DNA]</scope>
    <source>
        <strain evidence="3">DSM 15567 / CIP 107919 / 50-1 BON</strain>
    </source>
</reference>